<dbReference type="OrthoDB" id="7871037at2759"/>
<feature type="domain" description="2-oxoglutarate dehydrogenase E1 component N-terminal" evidence="2">
    <location>
        <begin position="49"/>
        <end position="84"/>
    </location>
</feature>
<evidence type="ECO:0000259" key="2">
    <source>
        <dbReference type="Pfam" id="PF16078"/>
    </source>
</evidence>
<organism evidence="3 6">
    <name type="scientific">Drosophila melanogaster</name>
    <name type="common">Fruit fly</name>
    <dbReference type="NCBI Taxonomy" id="7227"/>
    <lineage>
        <taxon>Eukaryota</taxon>
        <taxon>Metazoa</taxon>
        <taxon>Ecdysozoa</taxon>
        <taxon>Arthropoda</taxon>
        <taxon>Hexapoda</taxon>
        <taxon>Insecta</taxon>
        <taxon>Pterygota</taxon>
        <taxon>Neoptera</taxon>
        <taxon>Endopterygota</taxon>
        <taxon>Diptera</taxon>
        <taxon>Brachycera</taxon>
        <taxon>Muscomorpha</taxon>
        <taxon>Ephydroidea</taxon>
        <taxon>Drosophilidae</taxon>
        <taxon>Drosophila</taxon>
        <taxon>Sophophora</taxon>
    </lineage>
</organism>
<reference evidence="3" key="11">
    <citation type="journal article" date="2015" name="G3 (Bethesda)">
        <title>Gene Model Annotations for Drosophila melanogaster: The Rule-Benders.</title>
        <authorList>
            <consortium name="FlyBase Consortium"/>
            <person name="Crosby M.A."/>
            <person name="Gramates L.S."/>
            <person name="Dos Santos G."/>
            <person name="Matthews B.B."/>
            <person name="St Pierre S.E."/>
            <person name="Zhou P."/>
            <person name="Schroeder A.J."/>
            <person name="Falls K."/>
            <person name="Emmert D.B."/>
            <person name="Russo S.M."/>
            <person name="Gelbart W.M."/>
            <person name="null"/>
        </authorList>
    </citation>
    <scope>NUCLEOTIDE SEQUENCE</scope>
</reference>
<dbReference type="KEGG" id="dme:Dmel_CG18170"/>
<dbReference type="SMR" id="Q2MGL7"/>
<name>Q2MGL7_DROME</name>
<dbReference type="InParanoid" id="Q2MGL7"/>
<reference evidence="6" key="4">
    <citation type="journal article" date="2002" name="Genome Biol.">
        <title>The transposable elements of the Drosophila melanogaster euchromatin: a genomics perspective.</title>
        <authorList>
            <person name="Kaminker J.S."/>
            <person name="Bergman C.M."/>
            <person name="Kronmiller B."/>
            <person name="Carlson J."/>
            <person name="Svirskas R."/>
            <person name="Patel S."/>
            <person name="Frise E."/>
            <person name="Wheeler D.A."/>
            <person name="Lewis S.E."/>
            <person name="Rubin G.M."/>
            <person name="Ashburner M."/>
            <person name="Celniker S.E."/>
        </authorList>
    </citation>
    <scope>NUCLEOTIDE SEQUENCE [LARGE SCALE GENOMIC DNA]</scope>
    <source>
        <strain evidence="6">Berkeley</strain>
    </source>
</reference>
<dbReference type="UCSC" id="CG18170-RA">
    <property type="organism name" value="d. melanogaster"/>
</dbReference>
<reference evidence="3 6" key="1">
    <citation type="journal article" date="2000" name="Science">
        <title>The genome sequence of Drosophila melanogaster.</title>
        <authorList>
            <person name="Adams M.D."/>
            <person name="Celniker S.E."/>
            <person name="Holt R.A."/>
            <person name="Evans C.A."/>
            <person name="Gocayne J.D."/>
            <person name="Amanatides P.G."/>
            <person name="Scherer S.E."/>
            <person name="Li P.W."/>
            <person name="Hoskins R.A."/>
            <person name="Galle R.F."/>
            <person name="George R.A."/>
            <person name="Lewis S.E."/>
            <person name="Richards S."/>
            <person name="Ashburner M."/>
            <person name="Henderson S.N."/>
            <person name="Sutton G.G."/>
            <person name="Wortman J.R."/>
            <person name="Yandell M.D."/>
            <person name="Zhang Q."/>
            <person name="Chen L.X."/>
            <person name="Brandon R.C."/>
            <person name="Rogers Y.H."/>
            <person name="Blazej R.G."/>
            <person name="Champe M."/>
            <person name="Pfeiffer B.D."/>
            <person name="Wan K.H."/>
            <person name="Doyle C."/>
            <person name="Baxter E.G."/>
            <person name="Helt G."/>
            <person name="Nelson C.R."/>
            <person name="Gabor G.L."/>
            <person name="Abril J.F."/>
            <person name="Agbayani A."/>
            <person name="An H.J."/>
            <person name="Andrews-Pfannkoch C."/>
            <person name="Baldwin D."/>
            <person name="Ballew R.M."/>
            <person name="Basu A."/>
            <person name="Baxendale J."/>
            <person name="Bayraktaroglu L."/>
            <person name="Beasley E.M."/>
            <person name="Beeson K.Y."/>
            <person name="Benos P.V."/>
            <person name="Berman B.P."/>
            <person name="Bhandari D."/>
            <person name="Bolshakov S."/>
            <person name="Borkova D."/>
            <person name="Botchan M.R."/>
            <person name="Bouck J."/>
            <person name="Brokstein P."/>
            <person name="Brottier P."/>
            <person name="Burtis K.C."/>
            <person name="Busam D.A."/>
            <person name="Butler H."/>
            <person name="Cadieu E."/>
            <person name="Center A."/>
            <person name="Chandra I."/>
            <person name="Cherry J.M."/>
            <person name="Cawley S."/>
            <person name="Dahlke C."/>
            <person name="Davenport L.B."/>
            <person name="Davies P."/>
            <person name="de Pablos B."/>
            <person name="Delcher A."/>
            <person name="Deng Z."/>
            <person name="Mays A.D."/>
            <person name="Dew I."/>
            <person name="Dietz S.M."/>
            <person name="Dodson K."/>
            <person name="Doup L.E."/>
            <person name="Downes M."/>
            <person name="Dugan-Rocha S."/>
            <person name="Dunkov B.C."/>
            <person name="Dunn P."/>
            <person name="Durbin K.J."/>
            <person name="Evangelista C.C."/>
            <person name="Ferraz C."/>
            <person name="Ferriera S."/>
            <person name="Fleischmann W."/>
            <person name="Fosler C."/>
            <person name="Gabrielian A.E."/>
            <person name="Garg N.S."/>
            <person name="Gelbart W.M."/>
            <person name="Glasser K."/>
            <person name="Glodek A."/>
            <person name="Gong F."/>
            <person name="Gorrell J.H."/>
            <person name="Gu Z."/>
            <person name="Guan P."/>
            <person name="Harris M."/>
            <person name="Harris N.L."/>
            <person name="Harvey D."/>
            <person name="Heiman T.J."/>
            <person name="Hernandez J.R."/>
            <person name="Houck J."/>
            <person name="Hostin D."/>
            <person name="Houston K.A."/>
            <person name="Howland T.J."/>
            <person name="Wei M.H."/>
            <person name="Ibegwam C."/>
            <person name="Jalali M."/>
            <person name="Kalush F."/>
            <person name="Karpen G.H."/>
            <person name="Ke Z."/>
            <person name="Kennison J.A."/>
            <person name="Ketchum K.A."/>
            <person name="Kimmel B.E."/>
            <person name="Kodira C.D."/>
            <person name="Kraft C."/>
            <person name="Kravitz S."/>
            <person name="Kulp D."/>
            <person name="Lai Z."/>
            <person name="Lasko P."/>
            <person name="Lei Y."/>
            <person name="Levitsky A.A."/>
            <person name="Li J."/>
            <person name="Li Z."/>
            <person name="Liang Y."/>
            <person name="Lin X."/>
            <person name="Liu X."/>
            <person name="Mattei B."/>
            <person name="McIntosh T.C."/>
            <person name="McLeod M.P."/>
            <person name="McPherson D."/>
            <person name="Merkulov G."/>
            <person name="Milshina N.V."/>
            <person name="Mobarry C."/>
            <person name="Morris J."/>
            <person name="Moshrefi A."/>
            <person name="Mount S.M."/>
            <person name="Moy M."/>
            <person name="Murphy B."/>
            <person name="Murphy L."/>
            <person name="Muzny D.M."/>
            <person name="Nelson D.L."/>
            <person name="Nelson D.R."/>
            <person name="Nelson K.A."/>
            <person name="Nixon K."/>
            <person name="Nusskern D.R."/>
            <person name="Pacleb J.M."/>
            <person name="Palazzolo M."/>
            <person name="Pittman G.S."/>
            <person name="Pan S."/>
            <person name="Pollard J."/>
            <person name="Puri V."/>
            <person name="Reese M.G."/>
            <person name="Reinert K."/>
            <person name="Remington K."/>
            <person name="Saunders R.D."/>
            <person name="Scheeler F."/>
            <person name="Shen H."/>
            <person name="Shue B.C."/>
            <person name="Siden-Kiamos I."/>
            <person name="Simpson M."/>
            <person name="Skupski M.P."/>
            <person name="Smith T."/>
            <person name="Spier E."/>
            <person name="Spradling A.C."/>
            <person name="Stapleton M."/>
            <person name="Strong R."/>
            <person name="Sun E."/>
            <person name="Svirskas R."/>
            <person name="Tector C."/>
            <person name="Turner R."/>
            <person name="Venter E."/>
            <person name="Wang A.H."/>
            <person name="Wang X."/>
            <person name="Wang Z.Y."/>
            <person name="Wassarman D.A."/>
            <person name="Weinstock G.M."/>
            <person name="Weissenbach J."/>
            <person name="Williams S.M."/>
            <person name="WoodageT"/>
            <person name="Worley K.C."/>
            <person name="Wu D."/>
            <person name="Yang S."/>
            <person name="Yao Q.A."/>
            <person name="Ye J."/>
            <person name="Yeh R.F."/>
            <person name="Zaveri J.S."/>
            <person name="Zhan M."/>
            <person name="Zhang G."/>
            <person name="Zhao Q."/>
            <person name="Zheng L."/>
            <person name="Zheng X.H."/>
            <person name="Zhong F.N."/>
            <person name="Zhong W."/>
            <person name="Zhou X."/>
            <person name="Zhu S."/>
            <person name="Zhu X."/>
            <person name="Smith H.O."/>
            <person name="Gibbs R.A."/>
            <person name="Myers E.W."/>
            <person name="Rubin G.M."/>
            <person name="Venter J.C."/>
        </authorList>
    </citation>
    <scope>NUCLEOTIDE SEQUENCE [LARGE SCALE GENOMIC DNA]</scope>
    <source>
        <strain evidence="6">Berkeley</strain>
    </source>
</reference>
<evidence type="ECO:0000313" key="4">
    <source>
        <dbReference type="EMBL" id="AAZ66050.1"/>
    </source>
</evidence>
<dbReference type="AGR" id="FB:FBgn0035239"/>
<feature type="region of interest" description="Disordered" evidence="1">
    <location>
        <begin position="87"/>
        <end position="114"/>
    </location>
</feature>
<dbReference type="BioGRID-ORCS" id="3772196">
    <property type="hits" value="0 hits in 1 CRISPR screen"/>
</dbReference>
<reference evidence="3 6" key="9">
    <citation type="journal article" date="2007" name="Science">
        <title>Sequence finishing and mapping of Drosophila melanogaster heterochromatin.</title>
        <authorList>
            <person name="Hoskins R.A."/>
            <person name="Carlson J.W."/>
            <person name="Kennedy C."/>
            <person name="Acevedo D."/>
            <person name="Evans-Holm M."/>
            <person name="Frise E."/>
            <person name="Wan K.H."/>
            <person name="Park S."/>
            <person name="Mendez-Lago M."/>
            <person name="Rossi F."/>
            <person name="Villasante A."/>
            <person name="Dimitri P."/>
            <person name="Karpen G.H."/>
            <person name="Celniker S.E."/>
        </authorList>
    </citation>
    <scope>NUCLEOTIDE SEQUENCE [LARGE SCALE GENOMIC DNA]</scope>
    <source>
        <strain evidence="6">Berkeley</strain>
    </source>
</reference>
<dbReference type="Bgee" id="FBgn0035239">
    <property type="expression patterns" value="Expressed in testis and 3 other cell types or tissues"/>
</dbReference>
<dbReference type="EMBL" id="AE014296">
    <property type="protein sequence ID" value="AAZ66050.1"/>
    <property type="molecule type" value="Genomic_DNA"/>
</dbReference>
<reference evidence="3" key="10">
    <citation type="journal article" date="2015" name="G3 (Bethesda)">
        <title>Gene Model Annotations for Drosophila melanogaster: Impact of High-Throughput Data.</title>
        <authorList>
            <consortium name="FlyBase Consortium"/>
            <person name="Matthews B.B."/>
            <person name="Dos Santos G."/>
            <person name="Crosby M.A."/>
            <person name="Emmert D.B."/>
            <person name="St Pierre S.E."/>
            <person name="Gramates L.S."/>
            <person name="Zhou P."/>
            <person name="Schroeder A.J."/>
            <person name="Falls K."/>
            <person name="Strelets V."/>
            <person name="Russo S.M."/>
            <person name="Gelbart W.M."/>
            <person name="null"/>
        </authorList>
    </citation>
    <scope>NUCLEOTIDE SEQUENCE</scope>
</reference>
<reference evidence="3" key="14">
    <citation type="submission" date="2022-11" db="EMBL/GenBank/DDBJ databases">
        <authorList>
            <consortium name="FlyBase"/>
        </authorList>
    </citation>
    <scope>NUCLEOTIDE SEQUENCE</scope>
</reference>
<reference evidence="6" key="3">
    <citation type="journal article" date="2002" name="Genome Biol.">
        <title>Annotation of the Drosophila melanogaster euchromatic genome: a systematic review.</title>
        <authorList>
            <person name="Misra S."/>
            <person name="Crosby M.A."/>
            <person name="Mungall C.J."/>
            <person name="Matthews B.B."/>
            <person name="Campbell K.S."/>
            <person name="Hradecky P."/>
            <person name="Huang Y."/>
            <person name="Kaminker J.S."/>
            <person name="Millburn G.H."/>
            <person name="Prochnik S.E."/>
            <person name="Smith C.D."/>
            <person name="Tupy J.L."/>
            <person name="Whitfied E.J."/>
            <person name="Bayraktaroglu L."/>
            <person name="Berman B.P."/>
            <person name="Bettencourt B.R."/>
            <person name="Celniker S.E."/>
            <person name="de Grey A.D."/>
            <person name="Drysdale R.A."/>
            <person name="Harris N.L."/>
            <person name="Richter J."/>
            <person name="Russo S."/>
            <person name="Schroeder A.J."/>
            <person name="Shu S.Q."/>
            <person name="Stapleton M."/>
            <person name="Yamada C."/>
            <person name="Ashburner M."/>
            <person name="Gelbart W.M."/>
            <person name="Rubin G.M."/>
            <person name="Lewis S.E."/>
        </authorList>
    </citation>
    <scope>GENOME REANNOTATION</scope>
    <source>
        <strain evidence="6">Berkeley</strain>
    </source>
</reference>
<gene>
    <name evidence="3" type="primary">CG32316</name>
    <name evidence="3" type="synonym">Dmel\CG18170</name>
    <name evidence="3 5" type="ORF">CG18170</name>
    <name evidence="3" type="ORF">Dmel_CG18170</name>
</gene>
<dbReference type="InterPro" id="IPR032106">
    <property type="entry name" value="2-oxogl_dehyd_N"/>
</dbReference>
<dbReference type="Proteomes" id="UP000000803">
    <property type="component" value="Chromosome 3L"/>
</dbReference>
<dbReference type="HOGENOM" id="CLU_551258_0_0_1"/>
<reference evidence="3 6" key="8">
    <citation type="journal article" date="2007" name="Science">
        <title>The Release 5.1 annotation of Drosophila melanogaster heterochromatin.</title>
        <authorList>
            <person name="Smith C.D."/>
            <person name="Shu S."/>
            <person name="Mungall C.J."/>
            <person name="Karpen G.H."/>
        </authorList>
    </citation>
    <scope>NUCLEOTIDE SEQUENCE [LARGE SCALE GENOMIC DNA]</scope>
    <source>
        <strain evidence="6">Berkeley</strain>
    </source>
</reference>
<proteinExistence type="predicted"/>
<dbReference type="RefSeq" id="NP_001027097.1">
    <property type="nucleotide sequence ID" value="NM_001031926.2"/>
</dbReference>
<evidence type="ECO:0000313" key="3">
    <source>
        <dbReference type="EMBL" id="AAZ66049.1"/>
    </source>
</evidence>
<evidence type="ECO:0000313" key="6">
    <source>
        <dbReference type="Proteomes" id="UP000000803"/>
    </source>
</evidence>
<reference evidence="3" key="12">
    <citation type="journal article" date="2015" name="Genome Res.">
        <title>The Release 6 reference sequence of the Drosophila melanogaster genome.</title>
        <authorList>
            <person name="Hoskins R.A."/>
            <person name="Carlson J.W."/>
            <person name="Wan K.H."/>
            <person name="Park S."/>
            <person name="Mendez I."/>
            <person name="Galle S.E."/>
            <person name="Booth B.W."/>
            <person name="Pfeiffer B.D."/>
            <person name="George R.A."/>
            <person name="Svirskas R."/>
            <person name="Krzywinski M."/>
            <person name="Schein J."/>
            <person name="Accardo M.C."/>
            <person name="Damia E."/>
            <person name="Messina G."/>
            <person name="Mendez-Lago M."/>
            <person name="de Pablos B."/>
            <person name="Demakova O.V."/>
            <person name="Andreyeva E.N."/>
            <person name="Boldyreva L.V."/>
            <person name="Marra M."/>
            <person name="Carvalho A.B."/>
            <person name="Dimitri P."/>
            <person name="Villasante A."/>
            <person name="Zhimulev I.F."/>
            <person name="Rubin G.M."/>
            <person name="Karpen G.H."/>
            <person name="Celniker S.E."/>
        </authorList>
    </citation>
    <scope>NUCLEOTIDE SEQUENCE</scope>
</reference>
<dbReference type="AlphaFoldDB" id="Q2MGL7"/>
<reference evidence="3 6" key="6">
    <citation type="journal article" date="2005" name="PLoS Comput. Biol.">
        <title>Combined evidence annotation of transposable elements in genome sequences.</title>
        <authorList>
            <person name="Quesneville H."/>
            <person name="Bergman C.M."/>
            <person name="Andrieu O."/>
            <person name="Autard D."/>
            <person name="Nouaud D."/>
            <person name="Ashburner M."/>
            <person name="Anxolabehere D."/>
        </authorList>
    </citation>
    <scope>NUCLEOTIDE SEQUENCE [LARGE SCALE GENOMIC DNA]</scope>
    <source>
        <strain evidence="6">Berkeley</strain>
    </source>
</reference>
<dbReference type="PaxDb" id="7227-FBpp0099551"/>
<reference evidence="3 6" key="5">
    <citation type="journal article" date="2002" name="Genome Biol.">
        <title>Heterochromatic sequences in a Drosophila whole-genome shotgun assembly.</title>
        <authorList>
            <person name="Hoskins R.A."/>
            <person name="Smith C.D."/>
            <person name="Carlson J.W."/>
            <person name="Carvalho A.B."/>
            <person name="Halpern A."/>
            <person name="Kaminker J.S."/>
            <person name="Kennedy C."/>
            <person name="Mungall C.J."/>
            <person name="Sullivan B.A."/>
            <person name="Sutton G.G."/>
            <person name="Yasuhara J.C."/>
            <person name="Wakimoto B.T."/>
            <person name="Myers E.W."/>
            <person name="Celniker S.E."/>
            <person name="Rubin G.M."/>
            <person name="Karpen G.H."/>
        </authorList>
    </citation>
    <scope>NUCLEOTIDE SEQUENCE [LARGE SCALE GENOMIC DNA]</scope>
    <source>
        <strain evidence="6">Berkeley</strain>
    </source>
</reference>
<feature type="compositionally biased region" description="Basic and acidic residues" evidence="1">
    <location>
        <begin position="87"/>
        <end position="98"/>
    </location>
</feature>
<reference evidence="3" key="13">
    <citation type="submission" date="2022-11" db="EMBL/GenBank/DDBJ databases">
        <title>Drosophila melanogaster release 4 sequence.</title>
        <authorList>
            <consortium name="Berkeley Drosophila Genome Project"/>
            <person name="Celniker S."/>
            <person name="Carlson J."/>
            <person name="Wan K."/>
            <person name="Pfeiffer B."/>
            <person name="Frise E."/>
            <person name="George R."/>
            <person name="Hoskins R."/>
            <person name="Stapleton M."/>
            <person name="Pacleb J."/>
            <person name="Park S."/>
            <person name="Svirskas R."/>
            <person name="Smith E."/>
            <person name="Yu C."/>
            <person name="Rubin G."/>
        </authorList>
    </citation>
    <scope>NUCLEOTIDE SEQUENCE</scope>
</reference>
<protein>
    <submittedName>
        <fullName evidence="3">Uncharacterized protein, isoform A</fullName>
    </submittedName>
    <submittedName>
        <fullName evidence="4">Uncharacterized protein, isoform B</fullName>
    </submittedName>
</protein>
<dbReference type="RefSeq" id="NP_001027098.1">
    <property type="nucleotide sequence ID" value="NM_001031927.2"/>
</dbReference>
<dbReference type="GeneID" id="3772196"/>
<dbReference type="OMA" id="NARHLEC"/>
<dbReference type="IntAct" id="Q2MGL7">
    <property type="interactions" value="1"/>
</dbReference>
<reference evidence="6" key="2">
    <citation type="journal article" date="2002" name="Genome Biol.">
        <title>Finishing a whole-genome shotgun: release 3 of the Drosophila melanogaster euchromatic genome sequence.</title>
        <authorList>
            <person name="Celniker S.E."/>
            <person name="Wheeler D.A."/>
            <person name="Kronmiller B."/>
            <person name="Carlson J.W."/>
            <person name="Halpern A."/>
            <person name="Patel S."/>
            <person name="Adams M."/>
            <person name="Champe M."/>
            <person name="Dugan S.P."/>
            <person name="Frise E."/>
            <person name="Hodgson A."/>
            <person name="George R.A."/>
            <person name="Hoskins R.A."/>
            <person name="Laverty T."/>
            <person name="Muzny D.M."/>
            <person name="Nelson C.R."/>
            <person name="Pacleb J.M."/>
            <person name="Park S."/>
            <person name="Pfeiffer B.D."/>
            <person name="Richards S."/>
            <person name="Sodergren E.J."/>
            <person name="Svirskas R."/>
            <person name="Tabor P.E."/>
            <person name="Wan K."/>
            <person name="Stapleton M."/>
            <person name="Sutton G.G."/>
            <person name="Venter C."/>
            <person name="Weinstock G."/>
            <person name="Scherer S.E."/>
            <person name="Myers E.W."/>
            <person name="Gibbs R.A."/>
            <person name="Rubin G.M."/>
        </authorList>
    </citation>
    <scope>NUCLEOTIDE SEQUENCE [LARGE SCALE GENOMIC DNA]</scope>
    <source>
        <strain evidence="6">Berkeley</strain>
    </source>
</reference>
<dbReference type="FlyBase" id="FBgn0035239">
    <property type="gene designation" value="CG18170"/>
</dbReference>
<evidence type="ECO:0000256" key="1">
    <source>
        <dbReference type="SAM" id="MobiDB-lite"/>
    </source>
</evidence>
<feature type="region of interest" description="Disordered" evidence="1">
    <location>
        <begin position="425"/>
        <end position="454"/>
    </location>
</feature>
<sequence length="495" mass="55755">MICVKRMPWSNVRIFLKLASQRCQLLSVGSIQEASAGHRSGSFESDALSSTSNARHMECLFAKWLGDTSSVNGTWQNFFKGMVEKQIDSQPPRNKEAEGDVLPSIGTTTPTDAAIGAPVLGRRKAVSSSAQQSPLDTSEADFNSCVAQSQKHDIGVLSHSTDIRTSGIYDKQKLPTLPKDGILKGCSINGSNIASEAHSSILLGNEVAHNISKNLTRKMSQKNTPDKPEKPHKHEEILTGSRRTGNSRNNFQKKFGSFEIFMKFWKHAHALDKYKRHIGPVMVVKKRSKTNSKPINVMYFKNYYEKGLRLRKERLNKIKSNKKIKMPSKSPKESVAKEIIENANIPQSHPETKKSTYVSKHKSDTYATLEELINDIDDIAINEKLSESIEPVKTKKDSKTPKLLENTPKKKPKNFKTALRVFKPEEKVIPKSDNMPSSNIKPNPVSKLDKSKLSKPKTEKYIPLRVFNTPKEDEDKSWIYWDELAVKSLRKPTQD</sequence>
<reference evidence="3" key="7">
    <citation type="submission" date="2006-08" db="EMBL/GenBank/DDBJ databases">
        <authorList>
            <person name="Celniker S."/>
            <person name="Carlson J."/>
            <person name="Wan K."/>
            <person name="Frise E."/>
            <person name="Hoskins R."/>
            <person name="Park S."/>
            <person name="Svirskas R."/>
            <person name="Rubin G."/>
        </authorList>
    </citation>
    <scope>NUCLEOTIDE SEQUENCE</scope>
</reference>
<accession>Q2MGL7</accession>
<dbReference type="Pfam" id="PF16078">
    <property type="entry name" value="2-oxogl_dehyd_N"/>
    <property type="match status" value="1"/>
</dbReference>
<keyword evidence="6" id="KW-1185">Reference proteome</keyword>
<dbReference type="VEuPathDB" id="VectorBase:FBgn0035239"/>
<dbReference type="EMBL" id="AE014296">
    <property type="protein sequence ID" value="AAZ66049.1"/>
    <property type="molecule type" value="Genomic_DNA"/>
</dbReference>
<evidence type="ECO:0000313" key="5">
    <source>
        <dbReference type="FlyBase" id="FBgn0035239"/>
    </source>
</evidence>